<dbReference type="Gene3D" id="1.10.630.10">
    <property type="entry name" value="Cytochrome P450"/>
    <property type="match status" value="1"/>
</dbReference>
<comment type="cofactor">
    <cofactor evidence="1 7">
        <name>heme</name>
        <dbReference type="ChEBI" id="CHEBI:30413"/>
    </cofactor>
</comment>
<dbReference type="OrthoDB" id="5798924at2759"/>
<dbReference type="GO" id="GO:0005506">
    <property type="term" value="F:iron ion binding"/>
    <property type="evidence" value="ECO:0007669"/>
    <property type="project" value="InterPro"/>
</dbReference>
<evidence type="ECO:0000313" key="11">
    <source>
        <dbReference type="WBParaSite" id="HPBE_0001929801-mRNA-1"/>
    </source>
</evidence>
<dbReference type="Pfam" id="PF00067">
    <property type="entry name" value="p450"/>
    <property type="match status" value="1"/>
</dbReference>
<dbReference type="GO" id="GO:0006082">
    <property type="term" value="P:organic acid metabolic process"/>
    <property type="evidence" value="ECO:0007669"/>
    <property type="project" value="TreeGrafter"/>
</dbReference>
<dbReference type="GO" id="GO:0020037">
    <property type="term" value="F:heme binding"/>
    <property type="evidence" value="ECO:0007669"/>
    <property type="project" value="InterPro"/>
</dbReference>
<dbReference type="FunFam" id="1.10.630.10:FF:000036">
    <property type="entry name" value="CYtochrome P450 family"/>
    <property type="match status" value="1"/>
</dbReference>
<dbReference type="PANTHER" id="PTHR24300">
    <property type="entry name" value="CYTOCHROME P450 508A4-RELATED"/>
    <property type="match status" value="1"/>
</dbReference>
<dbReference type="PANTHER" id="PTHR24300:SF369">
    <property type="entry name" value="CYTOCHROME P450 FAMILY"/>
    <property type="match status" value="1"/>
</dbReference>
<dbReference type="InterPro" id="IPR036396">
    <property type="entry name" value="Cyt_P450_sf"/>
</dbReference>
<dbReference type="WBParaSite" id="HPBE_0001929801-mRNA-1">
    <property type="protein sequence ID" value="HPBE_0001929801-mRNA-1"/>
    <property type="gene ID" value="HPBE_0001929801"/>
</dbReference>
<dbReference type="SUPFAM" id="SSF48264">
    <property type="entry name" value="Cytochrome P450"/>
    <property type="match status" value="1"/>
</dbReference>
<dbReference type="EMBL" id="UZAH01031267">
    <property type="protein sequence ID" value="VDP14685.1"/>
    <property type="molecule type" value="Genomic_DNA"/>
</dbReference>
<dbReference type="CDD" id="cd20617">
    <property type="entry name" value="CYP1_2-like"/>
    <property type="match status" value="1"/>
</dbReference>
<proteinExistence type="inferred from homology"/>
<dbReference type="InterPro" id="IPR017972">
    <property type="entry name" value="Cyt_P450_CS"/>
</dbReference>
<evidence type="ECO:0000313" key="9">
    <source>
        <dbReference type="EMBL" id="VDP14685.1"/>
    </source>
</evidence>
<evidence type="ECO:0000256" key="7">
    <source>
        <dbReference type="PIRSR" id="PIRSR602401-1"/>
    </source>
</evidence>
<feature type="binding site" description="axial binding residue" evidence="7">
    <location>
        <position position="323"/>
    </location>
    <ligand>
        <name>heme</name>
        <dbReference type="ChEBI" id="CHEBI:30413"/>
    </ligand>
    <ligandPart>
        <name>Fe</name>
        <dbReference type="ChEBI" id="CHEBI:18248"/>
    </ligandPart>
</feature>
<keyword evidence="5 7" id="KW-0408">Iron</keyword>
<evidence type="ECO:0000256" key="6">
    <source>
        <dbReference type="ARBA" id="ARBA00023033"/>
    </source>
</evidence>
<gene>
    <name evidence="9" type="ORF">HPBE_LOCUS19297</name>
</gene>
<dbReference type="Proteomes" id="UP000050761">
    <property type="component" value="Unassembled WGS sequence"/>
</dbReference>
<dbReference type="GO" id="GO:0016712">
    <property type="term" value="F:oxidoreductase activity, acting on paired donors, with incorporation or reduction of molecular oxygen, reduced flavin or flavoprotein as one donor, and incorporation of one atom of oxygen"/>
    <property type="evidence" value="ECO:0007669"/>
    <property type="project" value="TreeGrafter"/>
</dbReference>
<protein>
    <submittedName>
        <fullName evidence="11">Unspecific monooxygenase</fullName>
    </submittedName>
</protein>
<accession>A0A3P8C8Y1</accession>
<sequence length="386" mass="44526">MLRGTVRHRSDNNSSPGGDYGIVETSGLLWQTHRRFVLHALRDFGMGKDVMQERVLVEVADFLKKCEKHVGEPLDLRDHLDTAVGSVINSLLFGFRFDEVRVSPCFLCAHAVQDLSEAEENKHLLFDMFDEQIRLHKEEIDFDCEGSTDYVEAYLKEQKRLEAEPENGSFTHDQLRNMCFDLWMAGMETTSNTLYWGVLYVLRHPKVQEKMHMELDVEIASQRQITMADRGSLHYMNAVIQEVQRLANLLPLNVFRETTCDVEIEGYSVPAGTLVLPQISTVMYDEKVFPRPYDFEPSRHLANDGTFMKIEQMVPFSLGKRQCAGEGLARMELFLFLANFFNKFKVSALTLCFIWVRSFYTLFALISSSHPPFFWNLSSFPSSFSY</sequence>
<keyword evidence="7 8" id="KW-0349">Heme</keyword>
<dbReference type="InterPro" id="IPR001128">
    <property type="entry name" value="Cyt_P450"/>
</dbReference>
<evidence type="ECO:0000313" key="10">
    <source>
        <dbReference type="Proteomes" id="UP000050761"/>
    </source>
</evidence>
<evidence type="ECO:0000256" key="2">
    <source>
        <dbReference type="ARBA" id="ARBA00010617"/>
    </source>
</evidence>
<dbReference type="PROSITE" id="PS00086">
    <property type="entry name" value="CYTOCHROME_P450"/>
    <property type="match status" value="1"/>
</dbReference>
<dbReference type="GO" id="GO:0005737">
    <property type="term" value="C:cytoplasm"/>
    <property type="evidence" value="ECO:0007669"/>
    <property type="project" value="TreeGrafter"/>
</dbReference>
<evidence type="ECO:0000256" key="8">
    <source>
        <dbReference type="RuleBase" id="RU000461"/>
    </source>
</evidence>
<evidence type="ECO:0000256" key="4">
    <source>
        <dbReference type="ARBA" id="ARBA00023002"/>
    </source>
</evidence>
<reference evidence="9 10" key="1">
    <citation type="submission" date="2018-11" db="EMBL/GenBank/DDBJ databases">
        <authorList>
            <consortium name="Pathogen Informatics"/>
        </authorList>
    </citation>
    <scope>NUCLEOTIDE SEQUENCE [LARGE SCALE GENOMIC DNA]</scope>
</reference>
<evidence type="ECO:0000256" key="5">
    <source>
        <dbReference type="ARBA" id="ARBA00023004"/>
    </source>
</evidence>
<accession>A0A183GB51</accession>
<keyword evidence="3 7" id="KW-0479">Metal-binding</keyword>
<dbReference type="AlphaFoldDB" id="A0A183GB51"/>
<dbReference type="PRINTS" id="PR00385">
    <property type="entry name" value="P450"/>
</dbReference>
<keyword evidence="6 8" id="KW-0503">Monooxygenase</keyword>
<dbReference type="InterPro" id="IPR002401">
    <property type="entry name" value="Cyt_P450_E_grp-I"/>
</dbReference>
<name>A0A183GB51_HELPZ</name>
<keyword evidence="10" id="KW-1185">Reference proteome</keyword>
<dbReference type="GO" id="GO:0006805">
    <property type="term" value="P:xenobiotic metabolic process"/>
    <property type="evidence" value="ECO:0007669"/>
    <property type="project" value="TreeGrafter"/>
</dbReference>
<dbReference type="PRINTS" id="PR00463">
    <property type="entry name" value="EP450I"/>
</dbReference>
<dbReference type="InterPro" id="IPR050182">
    <property type="entry name" value="Cytochrome_P450_fam2"/>
</dbReference>
<evidence type="ECO:0000256" key="3">
    <source>
        <dbReference type="ARBA" id="ARBA00022723"/>
    </source>
</evidence>
<comment type="similarity">
    <text evidence="2 8">Belongs to the cytochrome P450 family.</text>
</comment>
<evidence type="ECO:0000256" key="1">
    <source>
        <dbReference type="ARBA" id="ARBA00001971"/>
    </source>
</evidence>
<reference evidence="11" key="2">
    <citation type="submission" date="2019-09" db="UniProtKB">
        <authorList>
            <consortium name="WormBaseParasite"/>
        </authorList>
    </citation>
    <scope>IDENTIFICATION</scope>
</reference>
<keyword evidence="4 8" id="KW-0560">Oxidoreductase</keyword>
<organism evidence="10 11">
    <name type="scientific">Heligmosomoides polygyrus</name>
    <name type="common">Parasitic roundworm</name>
    <dbReference type="NCBI Taxonomy" id="6339"/>
    <lineage>
        <taxon>Eukaryota</taxon>
        <taxon>Metazoa</taxon>
        <taxon>Ecdysozoa</taxon>
        <taxon>Nematoda</taxon>
        <taxon>Chromadorea</taxon>
        <taxon>Rhabditida</taxon>
        <taxon>Rhabditina</taxon>
        <taxon>Rhabditomorpha</taxon>
        <taxon>Strongyloidea</taxon>
        <taxon>Heligmosomidae</taxon>
        <taxon>Heligmosomoides</taxon>
    </lineage>
</organism>